<proteinExistence type="predicted"/>
<evidence type="ECO:0000313" key="7">
    <source>
        <dbReference type="Ensembl" id="ENSOCUP00000031990.1"/>
    </source>
</evidence>
<dbReference type="Ensembl" id="ENSOCUT00000060611.1">
    <property type="protein sequence ID" value="ENSOCUP00000031990.1"/>
    <property type="gene ID" value="ENSOCUG00000000368.4"/>
</dbReference>
<name>A0A5F9CEE8_RABIT</name>
<dbReference type="Pfam" id="PF05485">
    <property type="entry name" value="THAP"/>
    <property type="match status" value="1"/>
</dbReference>
<organism evidence="7 8">
    <name type="scientific">Oryctolagus cuniculus</name>
    <name type="common">Rabbit</name>
    <dbReference type="NCBI Taxonomy" id="9986"/>
    <lineage>
        <taxon>Eukaryota</taxon>
        <taxon>Metazoa</taxon>
        <taxon>Chordata</taxon>
        <taxon>Craniata</taxon>
        <taxon>Vertebrata</taxon>
        <taxon>Euteleostomi</taxon>
        <taxon>Mammalia</taxon>
        <taxon>Eutheria</taxon>
        <taxon>Euarchontoglires</taxon>
        <taxon>Glires</taxon>
        <taxon>Lagomorpha</taxon>
        <taxon>Leporidae</taxon>
        <taxon>Oryctolagus</taxon>
    </lineage>
</organism>
<gene>
    <name evidence="7" type="primary">THAP6</name>
</gene>
<dbReference type="InterPro" id="IPR006612">
    <property type="entry name" value="THAP_Znf"/>
</dbReference>
<dbReference type="SUPFAM" id="SSF57716">
    <property type="entry name" value="Glucocorticoid receptor-like (DNA-binding domain)"/>
    <property type="match status" value="1"/>
</dbReference>
<dbReference type="PANTHER" id="PTHR47577">
    <property type="entry name" value="THAP DOMAIN-CONTAINING PROTEIN 6"/>
    <property type="match status" value="1"/>
</dbReference>
<evidence type="ECO:0000256" key="4">
    <source>
        <dbReference type="ARBA" id="ARBA00023125"/>
    </source>
</evidence>
<keyword evidence="8" id="KW-1185">Reference proteome</keyword>
<dbReference type="PANTHER" id="PTHR47577:SF1">
    <property type="entry name" value="THAP DOMAIN-CONTAINING PROTEIN 6"/>
    <property type="match status" value="1"/>
</dbReference>
<reference evidence="7" key="2">
    <citation type="submission" date="2025-08" db="UniProtKB">
        <authorList>
            <consortium name="Ensembl"/>
        </authorList>
    </citation>
    <scope>IDENTIFICATION</scope>
    <source>
        <strain evidence="7">Thorbecke</strain>
    </source>
</reference>
<dbReference type="Bgee" id="ENSOCUG00000000368">
    <property type="expression patterns" value="Expressed in smooth muscle tissue and 17 other cell types or tissues"/>
</dbReference>
<keyword evidence="3" id="KW-0862">Zinc</keyword>
<evidence type="ECO:0000256" key="3">
    <source>
        <dbReference type="ARBA" id="ARBA00022833"/>
    </source>
</evidence>
<evidence type="ECO:0000259" key="6">
    <source>
        <dbReference type="PROSITE" id="PS50950"/>
    </source>
</evidence>
<dbReference type="PROSITE" id="PS50950">
    <property type="entry name" value="ZF_THAP"/>
    <property type="match status" value="1"/>
</dbReference>
<evidence type="ECO:0000256" key="2">
    <source>
        <dbReference type="ARBA" id="ARBA00022771"/>
    </source>
</evidence>
<dbReference type="GO" id="GO:0008270">
    <property type="term" value="F:zinc ion binding"/>
    <property type="evidence" value="ECO:0007669"/>
    <property type="project" value="UniProtKB-KW"/>
</dbReference>
<dbReference type="GO" id="GO:0003677">
    <property type="term" value="F:DNA binding"/>
    <property type="evidence" value="ECO:0007669"/>
    <property type="project" value="UniProtKB-UniRule"/>
</dbReference>
<dbReference type="Gene3D" id="6.20.210.20">
    <property type="entry name" value="THAP domain"/>
    <property type="match status" value="1"/>
</dbReference>
<feature type="domain" description="THAP-type" evidence="6">
    <location>
        <begin position="2"/>
        <end position="90"/>
    </location>
</feature>
<evidence type="ECO:0000256" key="1">
    <source>
        <dbReference type="ARBA" id="ARBA00022723"/>
    </source>
</evidence>
<keyword evidence="4 5" id="KW-0238">DNA-binding</keyword>
<reference evidence="7" key="3">
    <citation type="submission" date="2025-09" db="UniProtKB">
        <authorList>
            <consortium name="Ensembl"/>
        </authorList>
    </citation>
    <scope>IDENTIFICATION</scope>
    <source>
        <strain evidence="7">Thorbecke</strain>
    </source>
</reference>
<keyword evidence="1" id="KW-0479">Metal-binding</keyword>
<reference evidence="7 8" key="1">
    <citation type="journal article" date="2011" name="Nature">
        <title>A high-resolution map of human evolutionary constraint using 29 mammals.</title>
        <authorList>
            <person name="Lindblad-Toh K."/>
            <person name="Garber M."/>
            <person name="Zuk O."/>
            <person name="Lin M.F."/>
            <person name="Parker B.J."/>
            <person name="Washietl S."/>
            <person name="Kheradpour P."/>
            <person name="Ernst J."/>
            <person name="Jordan G."/>
            <person name="Mauceli E."/>
            <person name="Ward L.D."/>
            <person name="Lowe C.B."/>
            <person name="Holloway A.K."/>
            <person name="Clamp M."/>
            <person name="Gnerre S."/>
            <person name="Alfoldi J."/>
            <person name="Beal K."/>
            <person name="Chang J."/>
            <person name="Clawson H."/>
            <person name="Cuff J."/>
            <person name="Di Palma F."/>
            <person name="Fitzgerald S."/>
            <person name="Flicek P."/>
            <person name="Guttman M."/>
            <person name="Hubisz M.J."/>
            <person name="Jaffe D.B."/>
            <person name="Jungreis I."/>
            <person name="Kent W.J."/>
            <person name="Kostka D."/>
            <person name="Lara M."/>
            <person name="Martins A.L."/>
            <person name="Massingham T."/>
            <person name="Moltke I."/>
            <person name="Raney B.J."/>
            <person name="Rasmussen M.D."/>
            <person name="Robinson J."/>
            <person name="Stark A."/>
            <person name="Vilella A.J."/>
            <person name="Wen J."/>
            <person name="Xie X."/>
            <person name="Zody M.C."/>
            <person name="Baldwin J."/>
            <person name="Bloom T."/>
            <person name="Chin C.W."/>
            <person name="Heiman D."/>
            <person name="Nicol R."/>
            <person name="Nusbaum C."/>
            <person name="Young S."/>
            <person name="Wilkinson J."/>
            <person name="Worley K.C."/>
            <person name="Kovar C.L."/>
            <person name="Muzny D.M."/>
            <person name="Gibbs R.A."/>
            <person name="Cree A."/>
            <person name="Dihn H.H."/>
            <person name="Fowler G."/>
            <person name="Jhangiani S."/>
            <person name="Joshi V."/>
            <person name="Lee S."/>
            <person name="Lewis L.R."/>
            <person name="Nazareth L.V."/>
            <person name="Okwuonu G."/>
            <person name="Santibanez J."/>
            <person name="Warren W.C."/>
            <person name="Mardis E.R."/>
            <person name="Weinstock G.M."/>
            <person name="Wilson R.K."/>
            <person name="Delehaunty K."/>
            <person name="Dooling D."/>
            <person name="Fronik C."/>
            <person name="Fulton L."/>
            <person name="Fulton B."/>
            <person name="Graves T."/>
            <person name="Minx P."/>
            <person name="Sodergren E."/>
            <person name="Birney E."/>
            <person name="Margulies E.H."/>
            <person name="Herrero J."/>
            <person name="Green E.D."/>
            <person name="Haussler D."/>
            <person name="Siepel A."/>
            <person name="Goldman N."/>
            <person name="Pollard K.S."/>
            <person name="Pedersen J.S."/>
            <person name="Lander E.S."/>
            <person name="Kellis M."/>
        </authorList>
    </citation>
    <scope>NUCLEOTIDE SEQUENCE [LARGE SCALE GENOMIC DNA]</scope>
    <source>
        <strain evidence="7 8">Thorbecke inbred</strain>
    </source>
</reference>
<evidence type="ECO:0000313" key="8">
    <source>
        <dbReference type="Proteomes" id="UP000001811"/>
    </source>
</evidence>
<sequence>IMVKCCSAIGCASRCLPNSKLKGLTFHVFPTDENIKRKWVLAMKRLDVNAAGIWEPKKGDVLCSRHFKKSDFDRSTPNIKLKPGVIPSIFDSSFHLKEHSYSVMDSPKKLKHKLDHVISELEDTKESLRNVLEREKHFQKSLMKTIRELKDECLISQETANRLNAFCWECCQESIERDYIS</sequence>
<protein>
    <submittedName>
        <fullName evidence="7">THAP domain containing 6</fullName>
    </submittedName>
</protein>
<dbReference type="SMART" id="SM00692">
    <property type="entry name" value="DM3"/>
    <property type="match status" value="1"/>
</dbReference>
<dbReference type="SMART" id="SM00980">
    <property type="entry name" value="THAP"/>
    <property type="match status" value="1"/>
</dbReference>
<keyword evidence="2 5" id="KW-0863">Zinc-finger</keyword>
<dbReference type="AlphaFoldDB" id="A0A5F9CEE8"/>
<dbReference type="EMBL" id="AAGW02022962">
    <property type="status" value="NOT_ANNOTATED_CDS"/>
    <property type="molecule type" value="Genomic_DNA"/>
</dbReference>
<accession>A0A5F9CEE8</accession>
<dbReference type="InterPro" id="IPR038441">
    <property type="entry name" value="THAP_Znf_sf"/>
</dbReference>
<dbReference type="GeneTree" id="ENSGT00940000162692"/>
<evidence type="ECO:0000256" key="5">
    <source>
        <dbReference type="PROSITE-ProRule" id="PRU00309"/>
    </source>
</evidence>
<dbReference type="Proteomes" id="UP000001811">
    <property type="component" value="Chromosome 15"/>
</dbReference>